<feature type="signal peptide" evidence="2">
    <location>
        <begin position="1"/>
        <end position="23"/>
    </location>
</feature>
<sequence length="105" mass="11450">MKINVAIITSLLLAIGSAGTALADNSNPDQSKNVFVERTLQGHWTPEATATSNDKPDTDKSLDLFFDAVLDRNARVTPATQDDVTKTPPASDLLTNQFESKYRKN</sequence>
<accession>A0A239B0W0</accession>
<dbReference type="OrthoDB" id="9872196at2"/>
<evidence type="ECO:0000256" key="1">
    <source>
        <dbReference type="SAM" id="MobiDB-lite"/>
    </source>
</evidence>
<protein>
    <submittedName>
        <fullName evidence="3">Uncharacterized protein</fullName>
    </submittedName>
</protein>
<name>A0A239B0W0_9PROT</name>
<proteinExistence type="predicted"/>
<dbReference type="Proteomes" id="UP000198305">
    <property type="component" value="Unassembled WGS sequence"/>
</dbReference>
<evidence type="ECO:0000313" key="3">
    <source>
        <dbReference type="EMBL" id="SNS01202.1"/>
    </source>
</evidence>
<keyword evidence="4" id="KW-1185">Reference proteome</keyword>
<keyword evidence="2" id="KW-0732">Signal</keyword>
<evidence type="ECO:0000256" key="2">
    <source>
        <dbReference type="SAM" id="SignalP"/>
    </source>
</evidence>
<organism evidence="3 4">
    <name type="scientific">Methylobacillus rhizosphaerae</name>
    <dbReference type="NCBI Taxonomy" id="551994"/>
    <lineage>
        <taxon>Bacteria</taxon>
        <taxon>Pseudomonadati</taxon>
        <taxon>Pseudomonadota</taxon>
        <taxon>Betaproteobacteria</taxon>
        <taxon>Nitrosomonadales</taxon>
        <taxon>Methylophilaceae</taxon>
        <taxon>Methylobacillus</taxon>
    </lineage>
</organism>
<feature type="chain" id="PRO_5013371520" evidence="2">
    <location>
        <begin position="24"/>
        <end position="105"/>
    </location>
</feature>
<dbReference type="AlphaFoldDB" id="A0A239B0W0"/>
<reference evidence="4" key="1">
    <citation type="submission" date="2017-06" db="EMBL/GenBank/DDBJ databases">
        <authorList>
            <person name="Varghese N."/>
            <person name="Submissions S."/>
        </authorList>
    </citation>
    <scope>NUCLEOTIDE SEQUENCE [LARGE SCALE GENOMIC DNA]</scope>
    <source>
        <strain evidence="4">Ca-68</strain>
    </source>
</reference>
<feature type="region of interest" description="Disordered" evidence="1">
    <location>
        <begin position="76"/>
        <end position="105"/>
    </location>
</feature>
<dbReference type="RefSeq" id="WP_089376278.1">
    <property type="nucleotide sequence ID" value="NZ_FZOA01000011.1"/>
</dbReference>
<gene>
    <name evidence="3" type="ORF">SAMN05192560_2217</name>
</gene>
<dbReference type="EMBL" id="FZOA01000011">
    <property type="protein sequence ID" value="SNS01202.1"/>
    <property type="molecule type" value="Genomic_DNA"/>
</dbReference>
<evidence type="ECO:0000313" key="4">
    <source>
        <dbReference type="Proteomes" id="UP000198305"/>
    </source>
</evidence>